<keyword evidence="5" id="KW-1185">Reference proteome</keyword>
<feature type="region of interest" description="Disordered" evidence="1">
    <location>
        <begin position="304"/>
        <end position="356"/>
    </location>
</feature>
<dbReference type="Pfam" id="PF14238">
    <property type="entry name" value="DUF4340"/>
    <property type="match status" value="1"/>
</dbReference>
<evidence type="ECO:0000256" key="1">
    <source>
        <dbReference type="SAM" id="MobiDB-lite"/>
    </source>
</evidence>
<feature type="transmembrane region" description="Helical" evidence="2">
    <location>
        <begin position="6"/>
        <end position="25"/>
    </location>
</feature>
<evidence type="ECO:0000256" key="2">
    <source>
        <dbReference type="SAM" id="Phobius"/>
    </source>
</evidence>
<sequence>MTSRNLSILGLVAVIAVVAGIWLAGRQTSSPAQESALLYPELSKQLDAVTTVRIVKAGGTPAVELKRGEAGWTVTERNNYPADDAKLRKLISSVAEAKLVEEKTSNPESYKTLGVEDVSDAAAGGMQLELDGPKQPVKLIVGKQASGAQSHYVRRAGEPKSWQINKSIDTSASADQWLRKEIIDVSADRVQSAEVRVGTAKPYSAVKKTRADADFTVEGLPKGKELSSPSAADSFASALSGLQLSDVQPASAVTDKPSATTTIRTFDGLVTELTGWKKDDKHYVALKTSYDAALAEKFKVATAETEKKDAAAEGDKAAEDKDAADKGTEGAPPAADKPAEETAKPAARNVEEEASKANAQLTGWVYEIPAWKYESIFKPVDELIKK</sequence>
<feature type="domain" description="DUF4340" evidence="3">
    <location>
        <begin position="72"/>
        <end position="255"/>
    </location>
</feature>
<protein>
    <submittedName>
        <fullName evidence="4">DUF4340 domain-containing protein</fullName>
    </submittedName>
</protein>
<keyword evidence="2" id="KW-0812">Transmembrane</keyword>
<proteinExistence type="predicted"/>
<name>A0ABS1X6B2_9GAMM</name>
<dbReference type="InterPro" id="IPR025641">
    <property type="entry name" value="DUF4340"/>
</dbReference>
<evidence type="ECO:0000313" key="5">
    <source>
        <dbReference type="Proteomes" id="UP000661077"/>
    </source>
</evidence>
<reference evidence="4 5" key="1">
    <citation type="journal article" date="2021" name="Int. J. Syst. Evol. Microbiol.">
        <title>Steroidobacter gossypii sp. nov., isolated from soil of cotton cropping field.</title>
        <authorList>
            <person name="Huang R."/>
            <person name="Yang S."/>
            <person name="Zhen C."/>
            <person name="Liu W."/>
        </authorList>
    </citation>
    <scope>NUCLEOTIDE SEQUENCE [LARGE SCALE GENOMIC DNA]</scope>
    <source>
        <strain evidence="4 5">S1-65</strain>
    </source>
</reference>
<dbReference type="Proteomes" id="UP000661077">
    <property type="component" value="Unassembled WGS sequence"/>
</dbReference>
<comment type="caution">
    <text evidence="4">The sequence shown here is derived from an EMBL/GenBank/DDBJ whole genome shotgun (WGS) entry which is preliminary data.</text>
</comment>
<organism evidence="4 5">
    <name type="scientific">Steroidobacter gossypii</name>
    <dbReference type="NCBI Taxonomy" id="2805490"/>
    <lineage>
        <taxon>Bacteria</taxon>
        <taxon>Pseudomonadati</taxon>
        <taxon>Pseudomonadota</taxon>
        <taxon>Gammaproteobacteria</taxon>
        <taxon>Steroidobacterales</taxon>
        <taxon>Steroidobacteraceae</taxon>
        <taxon>Steroidobacter</taxon>
    </lineage>
</organism>
<dbReference type="RefSeq" id="WP_203170912.1">
    <property type="nucleotide sequence ID" value="NZ_JAEVLS010000009.1"/>
</dbReference>
<evidence type="ECO:0000259" key="3">
    <source>
        <dbReference type="Pfam" id="PF14238"/>
    </source>
</evidence>
<gene>
    <name evidence="4" type="ORF">JM946_28770</name>
</gene>
<accession>A0ABS1X6B2</accession>
<evidence type="ECO:0000313" key="4">
    <source>
        <dbReference type="EMBL" id="MBM0108745.1"/>
    </source>
</evidence>
<keyword evidence="2" id="KW-0472">Membrane</keyword>
<keyword evidence="2" id="KW-1133">Transmembrane helix</keyword>
<feature type="compositionally biased region" description="Basic and acidic residues" evidence="1">
    <location>
        <begin position="337"/>
        <end position="355"/>
    </location>
</feature>
<feature type="compositionally biased region" description="Basic and acidic residues" evidence="1">
    <location>
        <begin position="304"/>
        <end position="328"/>
    </location>
</feature>
<dbReference type="EMBL" id="JAEVLS010000009">
    <property type="protein sequence ID" value="MBM0108745.1"/>
    <property type="molecule type" value="Genomic_DNA"/>
</dbReference>